<dbReference type="InterPro" id="IPR050903">
    <property type="entry name" value="Bact_Chemotaxis_MeTrfase"/>
</dbReference>
<dbReference type="SMART" id="SM00086">
    <property type="entry name" value="PAC"/>
    <property type="match status" value="6"/>
</dbReference>
<dbReference type="SMART" id="SM00283">
    <property type="entry name" value="MA"/>
    <property type="match status" value="1"/>
</dbReference>
<dbReference type="PROSITE" id="PS50113">
    <property type="entry name" value="PAC"/>
    <property type="match status" value="4"/>
</dbReference>
<dbReference type="InterPro" id="IPR004090">
    <property type="entry name" value="Chemotax_Me-accpt_rcpt"/>
</dbReference>
<feature type="domain" description="PAS" evidence="3">
    <location>
        <begin position="516"/>
        <end position="540"/>
    </location>
</feature>
<keyword evidence="6" id="KW-1185">Reference proteome</keyword>
<dbReference type="GO" id="GO:0004888">
    <property type="term" value="F:transmembrane signaling receptor activity"/>
    <property type="evidence" value="ECO:0007669"/>
    <property type="project" value="InterPro"/>
</dbReference>
<dbReference type="EMBL" id="VOQR01000001">
    <property type="protein sequence ID" value="TXC69633.1"/>
    <property type="molecule type" value="Genomic_DNA"/>
</dbReference>
<dbReference type="Pfam" id="PF08447">
    <property type="entry name" value="PAS_3"/>
    <property type="match status" value="3"/>
</dbReference>
<dbReference type="Gene3D" id="1.10.287.950">
    <property type="entry name" value="Methyl-accepting chemotaxis protein"/>
    <property type="match status" value="1"/>
</dbReference>
<feature type="domain" description="PAC" evidence="4">
    <location>
        <begin position="325"/>
        <end position="377"/>
    </location>
</feature>
<dbReference type="InterPro" id="IPR013655">
    <property type="entry name" value="PAS_fold_3"/>
</dbReference>
<name>A0A5C6U9A6_9SPHN</name>
<feature type="domain" description="PAC" evidence="4">
    <location>
        <begin position="569"/>
        <end position="621"/>
    </location>
</feature>
<dbReference type="PROSITE" id="PS50112">
    <property type="entry name" value="PAS"/>
    <property type="match status" value="3"/>
</dbReference>
<feature type="domain" description="PAC" evidence="4">
    <location>
        <begin position="686"/>
        <end position="743"/>
    </location>
</feature>
<accession>A0A5C6U9A6</accession>
<feature type="domain" description="PAS" evidence="3">
    <location>
        <begin position="632"/>
        <end position="662"/>
    </location>
</feature>
<evidence type="ECO:0000313" key="6">
    <source>
        <dbReference type="Proteomes" id="UP000321250"/>
    </source>
</evidence>
<protein>
    <submittedName>
        <fullName evidence="5">PAS domain S-box protein</fullName>
    </submittedName>
</protein>
<dbReference type="SMART" id="SM00091">
    <property type="entry name" value="PAS"/>
    <property type="match status" value="6"/>
</dbReference>
<dbReference type="InterPro" id="IPR004089">
    <property type="entry name" value="MCPsignal_dom"/>
</dbReference>
<dbReference type="AlphaFoldDB" id="A0A5C6U9A6"/>
<dbReference type="Proteomes" id="UP000321250">
    <property type="component" value="Unassembled WGS sequence"/>
</dbReference>
<feature type="domain" description="Methyl-accepting transducer" evidence="2">
    <location>
        <begin position="746"/>
        <end position="932"/>
    </location>
</feature>
<dbReference type="PRINTS" id="PR00260">
    <property type="entry name" value="CHEMTRNSDUCR"/>
</dbReference>
<dbReference type="InterPro" id="IPR013656">
    <property type="entry name" value="PAS_4"/>
</dbReference>
<dbReference type="InterPro" id="IPR000014">
    <property type="entry name" value="PAS"/>
</dbReference>
<dbReference type="Pfam" id="PF00015">
    <property type="entry name" value="MCPsignal"/>
    <property type="match status" value="1"/>
</dbReference>
<reference evidence="5 6" key="1">
    <citation type="journal article" date="2013" name="Antonie Van Leeuwenhoek">
        <title>Sphingomonas ginsenosidivorax sp. nov., with the ability to transform ginsenosides.</title>
        <authorList>
            <person name="Jin X.F."/>
            <person name="Kim J.K."/>
            <person name="Liu Q.M."/>
            <person name="Kang M.S."/>
            <person name="He D."/>
            <person name="Jin F.X."/>
            <person name="Kim S.C."/>
            <person name="Im W.T."/>
        </authorList>
    </citation>
    <scope>NUCLEOTIDE SEQUENCE [LARGE SCALE GENOMIC DNA]</scope>
    <source>
        <strain evidence="5 6">KHI67</strain>
    </source>
</reference>
<dbReference type="Pfam" id="PF08448">
    <property type="entry name" value="PAS_4"/>
    <property type="match status" value="2"/>
</dbReference>
<evidence type="ECO:0000259" key="2">
    <source>
        <dbReference type="PROSITE" id="PS50111"/>
    </source>
</evidence>
<dbReference type="PANTHER" id="PTHR24422:SF10">
    <property type="entry name" value="CHEMOTAXIS PROTEIN METHYLTRANSFERASE 2"/>
    <property type="match status" value="1"/>
</dbReference>
<organism evidence="5 6">
    <name type="scientific">Sphingomonas ginsenosidivorax</name>
    <dbReference type="NCBI Taxonomy" id="862135"/>
    <lineage>
        <taxon>Bacteria</taxon>
        <taxon>Pseudomonadati</taxon>
        <taxon>Pseudomonadota</taxon>
        <taxon>Alphaproteobacteria</taxon>
        <taxon>Sphingomonadales</taxon>
        <taxon>Sphingomonadaceae</taxon>
        <taxon>Sphingomonas</taxon>
    </lineage>
</organism>
<dbReference type="Gene3D" id="3.30.450.20">
    <property type="entry name" value="PAS domain"/>
    <property type="match status" value="5"/>
</dbReference>
<feature type="domain" description="PAS" evidence="3">
    <location>
        <begin position="266"/>
        <end position="296"/>
    </location>
</feature>
<dbReference type="SUPFAM" id="SSF58104">
    <property type="entry name" value="Methyl-accepting chemotaxis protein (MCP) signaling domain"/>
    <property type="match status" value="1"/>
</dbReference>
<dbReference type="InterPro" id="IPR000700">
    <property type="entry name" value="PAS-assoc_C"/>
</dbReference>
<dbReference type="InterPro" id="IPR035965">
    <property type="entry name" value="PAS-like_dom_sf"/>
</dbReference>
<dbReference type="InterPro" id="IPR001610">
    <property type="entry name" value="PAC"/>
</dbReference>
<dbReference type="CDD" id="cd00130">
    <property type="entry name" value="PAS"/>
    <property type="match status" value="5"/>
</dbReference>
<dbReference type="GO" id="GO:0016020">
    <property type="term" value="C:membrane"/>
    <property type="evidence" value="ECO:0007669"/>
    <property type="project" value="InterPro"/>
</dbReference>
<dbReference type="PROSITE" id="PS50111">
    <property type="entry name" value="CHEMOTAXIS_TRANSDUC_2"/>
    <property type="match status" value="1"/>
</dbReference>
<evidence type="ECO:0000256" key="1">
    <source>
        <dbReference type="PROSITE-ProRule" id="PRU00284"/>
    </source>
</evidence>
<dbReference type="GO" id="GO:0007165">
    <property type="term" value="P:signal transduction"/>
    <property type="evidence" value="ECO:0007669"/>
    <property type="project" value="UniProtKB-KW"/>
</dbReference>
<evidence type="ECO:0000259" key="4">
    <source>
        <dbReference type="PROSITE" id="PS50113"/>
    </source>
</evidence>
<sequence length="932" mass="102231">MTETALEPGMSVEHAVIDLSARAAATLADAMIVLAFSAEGTLIEANDAARHLLESIHGDTGFATLFPLYADAIQSLSDDATTTVAVEGMLADADGRCQHVQGLLGVVPSASGKLVFMGSVTPASLHDTALMRHRFNAINAALAICQYSPAGVLLDGNARFFELTGLSREASVGCRFDALWTPQEREAGDAETYWSKFARGESDTVIRRYKHESGHTVWVREIFVPTFDETAQLVSVLSYAYDISAQHQTAVDNHGRMVAIDRAFALIEFDLSGRVVSANANFLALMGYALDEVVGEHHRIFCDRDYAQSPAYRQFWQRLGRGELDQGEYKRLRKDGSEVWIQASYNPLFDTDGQPYGVVKVATDVTMQRLAMIEAQGLAAAIDRAQAVIEFDLAGTVLDANANFLGVMGYDRDAVVGQPHRMFCDQGYVASPDYADLWRRLRDGEFVSGVFKRVAHGGRDVWIRATYNPILDIEGKPRKIVKFAYDITEQKLRDAEFEGRARAIDRAQGVIEFAMDGTILDANANFLALTGYALEEIRGRHHRLFCDAATTGSDGYAAFWEKLGRGEYDAGEYKRLKKGGGEVWIQATYNPIFDLGGKPIKVVKFAVDVTDQKLAANDHQAKIEAINRAQAVIEFDLEGNVLSANENFLLTTGYSLREIIGQHHSMFCSPDYIRSLEYRDFWLKLNKGEVHFGRFHRIGKYGRDVWIQATYNPVLDLRGNPVRVIKYATDVTDQVQLEHQIQSCSHDMTAHVGALTKSITSISNATDIATELAARTRTEAQEGRTALNGAIESIDLIQRSAAGIAEIVSVIGEIAGQTNLLAFNAEIEAARAGEHGVGFSVVAGEVRKLAERSSTAAREINRLVDESLERINQGTDRSREATSAFSGIVDSVHKTGDAIDAIARTTVIQDEASAKVVELICTLSKATDRAAA</sequence>
<keyword evidence="1" id="KW-0807">Transducer</keyword>
<comment type="caution">
    <text evidence="5">The sequence shown here is derived from an EMBL/GenBank/DDBJ whole genome shotgun (WGS) entry which is preliminary data.</text>
</comment>
<dbReference type="PANTHER" id="PTHR24422">
    <property type="entry name" value="CHEMOTAXIS PROTEIN METHYLTRANSFERASE"/>
    <property type="match status" value="1"/>
</dbReference>
<dbReference type="NCBIfam" id="TIGR00229">
    <property type="entry name" value="sensory_box"/>
    <property type="match status" value="5"/>
</dbReference>
<evidence type="ECO:0000313" key="5">
    <source>
        <dbReference type="EMBL" id="TXC69633.1"/>
    </source>
</evidence>
<evidence type="ECO:0000259" key="3">
    <source>
        <dbReference type="PROSITE" id="PS50112"/>
    </source>
</evidence>
<feature type="domain" description="PAC" evidence="4">
    <location>
        <begin position="447"/>
        <end position="499"/>
    </location>
</feature>
<dbReference type="GO" id="GO:0006935">
    <property type="term" value="P:chemotaxis"/>
    <property type="evidence" value="ECO:0007669"/>
    <property type="project" value="InterPro"/>
</dbReference>
<gene>
    <name evidence="5" type="ORF">FSB78_00645</name>
</gene>
<proteinExistence type="predicted"/>
<dbReference type="SUPFAM" id="SSF55785">
    <property type="entry name" value="PYP-like sensor domain (PAS domain)"/>
    <property type="match status" value="5"/>
</dbReference>